<dbReference type="InterPro" id="IPR014721">
    <property type="entry name" value="Ribsml_uS5_D2-typ_fold_subgr"/>
</dbReference>
<dbReference type="InterPro" id="IPR013750">
    <property type="entry name" value="GHMP_kinase_C_dom"/>
</dbReference>
<evidence type="ECO:0000259" key="16">
    <source>
        <dbReference type="Pfam" id="PF08544"/>
    </source>
</evidence>
<dbReference type="GO" id="GO:0004496">
    <property type="term" value="F:mevalonate kinase activity"/>
    <property type="evidence" value="ECO:0007669"/>
    <property type="project" value="UniProtKB-EC"/>
</dbReference>
<feature type="domain" description="GHMP kinase N-terminal" evidence="15">
    <location>
        <begin position="155"/>
        <end position="188"/>
    </location>
</feature>
<proteinExistence type="inferred from homology"/>
<dbReference type="Gene3D" id="3.30.230.10">
    <property type="match status" value="2"/>
</dbReference>
<evidence type="ECO:0000313" key="17">
    <source>
        <dbReference type="EMBL" id="VVT48803.1"/>
    </source>
</evidence>
<evidence type="ECO:0000256" key="13">
    <source>
        <dbReference type="ARBA" id="ARBA00029438"/>
    </source>
</evidence>
<evidence type="ECO:0000256" key="5">
    <source>
        <dbReference type="ARBA" id="ARBA00022516"/>
    </source>
</evidence>
<keyword evidence="9" id="KW-0067">ATP-binding</keyword>
<evidence type="ECO:0000256" key="1">
    <source>
        <dbReference type="ARBA" id="ARBA00004496"/>
    </source>
</evidence>
<gene>
    <name evidence="17" type="ORF">SAPINGB_P001959</name>
</gene>
<dbReference type="GeneID" id="43580779"/>
<dbReference type="GO" id="GO:0005524">
    <property type="term" value="F:ATP binding"/>
    <property type="evidence" value="ECO:0007669"/>
    <property type="project" value="UniProtKB-KW"/>
</dbReference>
<evidence type="ECO:0000256" key="9">
    <source>
        <dbReference type="ARBA" id="ARBA00022840"/>
    </source>
</evidence>
<evidence type="ECO:0000256" key="11">
    <source>
        <dbReference type="ARBA" id="ARBA00023098"/>
    </source>
</evidence>
<sequence>MTASLLPTFAVSAPGKVIIFGEHAAVYNKPAIAAALSLRTYLYVTPNDLATDNVIRLEFPDVGLKFECPTASLPWHLVQKLDDTPPGSRPSSASSSSTSSTAAAQSLDELNLDEHIVSELHNILKPKTTNSFQYAALLAFFYLYLHICDPSTPAHTFVTKSTLPVGAGLGSSATYAVCLSTAFLTLTQQLSIPTVEEEPPLSRAPTHEDKNNIENVFEKAASDLLSTPPITPTLESSSSSSSNKIDGSSTSPSATTDATVTEAARATAAAALASTTSVLCLGNADHDLINKWSYIGEKCLHGNPSGIDNTVACRGGAVLFQRPSTLIPMKRFPALKLLLTNTKHPRRTKDLVARVGDLYETFQSGTQSILDAIEHVTQEAFVLLGSAERTSETSHTDVSGSNTPSKKTGLALPVKTVGESPDAVKRLLQLIRINHGLLVSLGVSHPKLEKVKSIGDQLHIGETKLTGAGGGGCAITLLHVDDVENDTESAAATIDERLDEFRARLENTKNGFEIFETVLGGPGVGLATGLDVAHFSHDEFLSLNRAQLEGFDWKYWG</sequence>
<dbReference type="GO" id="GO:0006696">
    <property type="term" value="P:ergosterol biosynthetic process"/>
    <property type="evidence" value="ECO:0007669"/>
    <property type="project" value="TreeGrafter"/>
</dbReference>
<dbReference type="InterPro" id="IPR006203">
    <property type="entry name" value="GHMP_knse_ATP-bd_CS"/>
</dbReference>
<dbReference type="PANTHER" id="PTHR43290">
    <property type="entry name" value="MEVALONATE KINASE"/>
    <property type="match status" value="1"/>
</dbReference>
<dbReference type="InterPro" id="IPR006204">
    <property type="entry name" value="GHMP_kinase_N_dom"/>
</dbReference>
<dbReference type="InterPro" id="IPR006205">
    <property type="entry name" value="Mev_gal_kin"/>
</dbReference>
<dbReference type="InterPro" id="IPR036554">
    <property type="entry name" value="GHMP_kinase_C_sf"/>
</dbReference>
<dbReference type="Gene3D" id="3.30.70.890">
    <property type="entry name" value="GHMP kinase, C-terminal domain"/>
    <property type="match status" value="1"/>
</dbReference>
<dbReference type="Pfam" id="PF08544">
    <property type="entry name" value="GHMP_kinases_C"/>
    <property type="match status" value="1"/>
</dbReference>
<comment type="similarity">
    <text evidence="2">Belongs to the GHMP kinase family. Mevalonate kinase subfamily.</text>
</comment>
<dbReference type="OrthoDB" id="1652964at2759"/>
<evidence type="ECO:0000256" key="2">
    <source>
        <dbReference type="ARBA" id="ARBA00006495"/>
    </source>
</evidence>
<dbReference type="PANTHER" id="PTHR43290:SF2">
    <property type="entry name" value="MEVALONATE KINASE"/>
    <property type="match status" value="1"/>
</dbReference>
<evidence type="ECO:0000256" key="10">
    <source>
        <dbReference type="ARBA" id="ARBA00022842"/>
    </source>
</evidence>
<dbReference type="EMBL" id="CABVLU010000002">
    <property type="protein sequence ID" value="VVT48803.1"/>
    <property type="molecule type" value="Genomic_DNA"/>
</dbReference>
<dbReference type="EC" id="2.7.1.36" evidence="3"/>
<comment type="catalytic activity">
    <reaction evidence="12">
        <text>(R)-mevalonate + ATP = (R)-5-phosphomevalonate + ADP + H(+)</text>
        <dbReference type="Rhea" id="RHEA:17065"/>
        <dbReference type="ChEBI" id="CHEBI:15378"/>
        <dbReference type="ChEBI" id="CHEBI:30616"/>
        <dbReference type="ChEBI" id="CHEBI:36464"/>
        <dbReference type="ChEBI" id="CHEBI:58146"/>
        <dbReference type="ChEBI" id="CHEBI:456216"/>
        <dbReference type="EC" id="2.7.1.36"/>
    </reaction>
    <physiologicalReaction direction="left-to-right" evidence="12">
        <dbReference type="Rhea" id="RHEA:17066"/>
    </physiologicalReaction>
</comment>
<evidence type="ECO:0000256" key="6">
    <source>
        <dbReference type="ARBA" id="ARBA00022679"/>
    </source>
</evidence>
<name>A0A5E8BC15_9ASCO</name>
<evidence type="ECO:0000256" key="14">
    <source>
        <dbReference type="SAM" id="MobiDB-lite"/>
    </source>
</evidence>
<keyword evidence="4" id="KW-0963">Cytoplasm</keyword>
<keyword evidence="6" id="KW-0808">Transferase</keyword>
<dbReference type="InterPro" id="IPR020568">
    <property type="entry name" value="Ribosomal_Su5_D2-typ_SF"/>
</dbReference>
<comment type="pathway">
    <text evidence="13">Isoprenoid biosynthesis; isopentenyl diphosphate biosynthesis via mevalonate pathway; isopentenyl diphosphate from (R)-mevalonate: step 1/3.</text>
</comment>
<keyword evidence="18" id="KW-1185">Reference proteome</keyword>
<evidence type="ECO:0000256" key="4">
    <source>
        <dbReference type="ARBA" id="ARBA00022490"/>
    </source>
</evidence>
<dbReference type="GO" id="GO:0019287">
    <property type="term" value="P:isopentenyl diphosphate biosynthetic process, mevalonate pathway"/>
    <property type="evidence" value="ECO:0007669"/>
    <property type="project" value="UniProtKB-UniPathway"/>
</dbReference>
<protein>
    <recommendedName>
        <fullName evidence="3">mevalonate kinase</fullName>
        <ecNumber evidence="3">2.7.1.36</ecNumber>
    </recommendedName>
</protein>
<feature type="region of interest" description="Disordered" evidence="14">
    <location>
        <begin position="226"/>
        <end position="258"/>
    </location>
</feature>
<dbReference type="PRINTS" id="PR00959">
    <property type="entry name" value="MEVGALKINASE"/>
</dbReference>
<dbReference type="Proteomes" id="UP000398389">
    <property type="component" value="Unassembled WGS sequence"/>
</dbReference>
<organism evidence="17 18">
    <name type="scientific">Magnusiomyces paraingens</name>
    <dbReference type="NCBI Taxonomy" id="2606893"/>
    <lineage>
        <taxon>Eukaryota</taxon>
        <taxon>Fungi</taxon>
        <taxon>Dikarya</taxon>
        <taxon>Ascomycota</taxon>
        <taxon>Saccharomycotina</taxon>
        <taxon>Dipodascomycetes</taxon>
        <taxon>Dipodascales</taxon>
        <taxon>Dipodascaceae</taxon>
        <taxon>Magnusiomyces</taxon>
    </lineage>
</organism>
<dbReference type="PROSITE" id="PS00627">
    <property type="entry name" value="GHMP_KINASES_ATP"/>
    <property type="match status" value="1"/>
</dbReference>
<dbReference type="SUPFAM" id="SSF55060">
    <property type="entry name" value="GHMP Kinase, C-terminal domain"/>
    <property type="match status" value="1"/>
</dbReference>
<dbReference type="Pfam" id="PF00288">
    <property type="entry name" value="GHMP_kinases_N"/>
    <property type="match status" value="1"/>
</dbReference>
<evidence type="ECO:0000256" key="12">
    <source>
        <dbReference type="ARBA" id="ARBA00029310"/>
    </source>
</evidence>
<evidence type="ECO:0000259" key="15">
    <source>
        <dbReference type="Pfam" id="PF00288"/>
    </source>
</evidence>
<evidence type="ECO:0000256" key="7">
    <source>
        <dbReference type="ARBA" id="ARBA00022741"/>
    </source>
</evidence>
<dbReference type="GO" id="GO:0005829">
    <property type="term" value="C:cytosol"/>
    <property type="evidence" value="ECO:0007669"/>
    <property type="project" value="TreeGrafter"/>
</dbReference>
<keyword evidence="10" id="KW-0460">Magnesium</keyword>
<keyword evidence="7" id="KW-0547">Nucleotide-binding</keyword>
<feature type="domain" description="GHMP kinase C-terminal" evidence="16">
    <location>
        <begin position="425"/>
        <end position="488"/>
    </location>
</feature>
<evidence type="ECO:0000256" key="3">
    <source>
        <dbReference type="ARBA" id="ARBA00012103"/>
    </source>
</evidence>
<evidence type="ECO:0000313" key="18">
    <source>
        <dbReference type="Proteomes" id="UP000398389"/>
    </source>
</evidence>
<reference evidence="17 18" key="1">
    <citation type="submission" date="2019-09" db="EMBL/GenBank/DDBJ databases">
        <authorList>
            <person name="Brejova B."/>
        </authorList>
    </citation>
    <scope>NUCLEOTIDE SEQUENCE [LARGE SCALE GENOMIC DNA]</scope>
</reference>
<dbReference type="UniPathway" id="UPA00057">
    <property type="reaction ID" value="UER00098"/>
</dbReference>
<evidence type="ECO:0000256" key="8">
    <source>
        <dbReference type="ARBA" id="ARBA00022777"/>
    </source>
</evidence>
<keyword evidence="8" id="KW-0418">Kinase</keyword>
<keyword evidence="5" id="KW-0444">Lipid biosynthesis</keyword>
<dbReference type="AlphaFoldDB" id="A0A5E8BC15"/>
<dbReference type="RefSeq" id="XP_031852570.1">
    <property type="nucleotide sequence ID" value="XM_031996679.1"/>
</dbReference>
<keyword evidence="11" id="KW-0443">Lipid metabolism</keyword>
<dbReference type="SUPFAM" id="SSF54211">
    <property type="entry name" value="Ribosomal protein S5 domain 2-like"/>
    <property type="match status" value="2"/>
</dbReference>
<comment type="subcellular location">
    <subcellularLocation>
        <location evidence="1">Cytoplasm</location>
    </subcellularLocation>
</comment>
<accession>A0A5E8BC15</accession>